<proteinExistence type="predicted"/>
<reference evidence="1 2" key="2">
    <citation type="submission" date="2020-07" db="EMBL/GenBank/DDBJ databases">
        <title>Genome assembly of wild tea tree DASZ reveals pedigree and selection history of tea varieties.</title>
        <authorList>
            <person name="Zhang W."/>
        </authorList>
    </citation>
    <scope>NUCLEOTIDE SEQUENCE [LARGE SCALE GENOMIC DNA]</scope>
    <source>
        <strain evidence="2">cv. G240</strain>
        <tissue evidence="1">Leaf</tissue>
    </source>
</reference>
<dbReference type="AlphaFoldDB" id="A0A7J7GGG6"/>
<dbReference type="Proteomes" id="UP000593564">
    <property type="component" value="Unassembled WGS sequence"/>
</dbReference>
<name>A0A7J7GGG6_CAMSI</name>
<evidence type="ECO:0000313" key="2">
    <source>
        <dbReference type="Proteomes" id="UP000593564"/>
    </source>
</evidence>
<comment type="caution">
    <text evidence="1">The sequence shown here is derived from an EMBL/GenBank/DDBJ whole genome shotgun (WGS) entry which is preliminary data.</text>
</comment>
<organism evidence="1 2">
    <name type="scientific">Camellia sinensis</name>
    <name type="common">Tea plant</name>
    <name type="synonym">Thea sinensis</name>
    <dbReference type="NCBI Taxonomy" id="4442"/>
    <lineage>
        <taxon>Eukaryota</taxon>
        <taxon>Viridiplantae</taxon>
        <taxon>Streptophyta</taxon>
        <taxon>Embryophyta</taxon>
        <taxon>Tracheophyta</taxon>
        <taxon>Spermatophyta</taxon>
        <taxon>Magnoliopsida</taxon>
        <taxon>eudicotyledons</taxon>
        <taxon>Gunneridae</taxon>
        <taxon>Pentapetalae</taxon>
        <taxon>asterids</taxon>
        <taxon>Ericales</taxon>
        <taxon>Theaceae</taxon>
        <taxon>Camellia</taxon>
    </lineage>
</organism>
<reference evidence="2" key="1">
    <citation type="journal article" date="2020" name="Nat. Commun.">
        <title>Genome assembly of wild tea tree DASZ reveals pedigree and selection history of tea varieties.</title>
        <authorList>
            <person name="Zhang W."/>
            <person name="Zhang Y."/>
            <person name="Qiu H."/>
            <person name="Guo Y."/>
            <person name="Wan H."/>
            <person name="Zhang X."/>
            <person name="Scossa F."/>
            <person name="Alseekh S."/>
            <person name="Zhang Q."/>
            <person name="Wang P."/>
            <person name="Xu L."/>
            <person name="Schmidt M.H."/>
            <person name="Jia X."/>
            <person name="Li D."/>
            <person name="Zhu A."/>
            <person name="Guo F."/>
            <person name="Chen W."/>
            <person name="Ni D."/>
            <person name="Usadel B."/>
            <person name="Fernie A.R."/>
            <person name="Wen W."/>
        </authorList>
    </citation>
    <scope>NUCLEOTIDE SEQUENCE [LARGE SCALE GENOMIC DNA]</scope>
    <source>
        <strain evidence="2">cv. G240</strain>
    </source>
</reference>
<protein>
    <submittedName>
        <fullName evidence="1">Uncharacterized protein</fullName>
    </submittedName>
</protein>
<accession>A0A7J7GGG6</accession>
<gene>
    <name evidence="1" type="ORF">HYC85_023654</name>
</gene>
<sequence length="82" mass="9359">MDMAQTLMSEAAINNNSTNFKETPAIEDGHIGAYHDHRENRPVPADSVIEVSPHCLSLHKFKFKERNTEILRSSRCHIDDIQ</sequence>
<dbReference type="EMBL" id="JACBKZ010000011">
    <property type="protein sequence ID" value="KAF5939395.1"/>
    <property type="molecule type" value="Genomic_DNA"/>
</dbReference>
<evidence type="ECO:0000313" key="1">
    <source>
        <dbReference type="EMBL" id="KAF5939395.1"/>
    </source>
</evidence>
<keyword evidence="2" id="KW-1185">Reference proteome</keyword>